<evidence type="ECO:0000259" key="3">
    <source>
        <dbReference type="PROSITE" id="PS51186"/>
    </source>
</evidence>
<dbReference type="CDD" id="cd04301">
    <property type="entry name" value="NAT_SF"/>
    <property type="match status" value="1"/>
</dbReference>
<organism evidence="4 5">
    <name type="scientific">Tomitella fengzijianii</name>
    <dbReference type="NCBI Taxonomy" id="2597660"/>
    <lineage>
        <taxon>Bacteria</taxon>
        <taxon>Bacillati</taxon>
        <taxon>Actinomycetota</taxon>
        <taxon>Actinomycetes</taxon>
        <taxon>Mycobacteriales</taxon>
        <taxon>Tomitella</taxon>
    </lineage>
</organism>
<dbReference type="InterPro" id="IPR050832">
    <property type="entry name" value="Bact_Acetyltransf"/>
</dbReference>
<dbReference type="InterPro" id="IPR016181">
    <property type="entry name" value="Acyl_CoA_acyltransferase"/>
</dbReference>
<proteinExistence type="predicted"/>
<keyword evidence="5" id="KW-1185">Reference proteome</keyword>
<name>A0A516X3I8_9ACTN</name>
<dbReference type="AlphaFoldDB" id="A0A516X3I8"/>
<dbReference type="EMBL" id="CP041765">
    <property type="protein sequence ID" value="QDQ97583.1"/>
    <property type="molecule type" value="Genomic_DNA"/>
</dbReference>
<dbReference type="PANTHER" id="PTHR43877">
    <property type="entry name" value="AMINOALKYLPHOSPHONATE N-ACETYLTRANSFERASE-RELATED-RELATED"/>
    <property type="match status" value="1"/>
</dbReference>
<dbReference type="InterPro" id="IPR000182">
    <property type="entry name" value="GNAT_dom"/>
</dbReference>
<evidence type="ECO:0000313" key="4">
    <source>
        <dbReference type="EMBL" id="QDQ97583.1"/>
    </source>
</evidence>
<dbReference type="OrthoDB" id="143110at2"/>
<reference evidence="4 5" key="1">
    <citation type="submission" date="2019-07" db="EMBL/GenBank/DDBJ databases">
        <title>Tomitella cavernea sp. nov., an actinomycete isolated from soil.</title>
        <authorList>
            <person name="Cheng J."/>
        </authorList>
    </citation>
    <scope>NUCLEOTIDE SEQUENCE [LARGE SCALE GENOMIC DNA]</scope>
    <source>
        <strain evidence="4 5">HY188</strain>
    </source>
</reference>
<keyword evidence="2" id="KW-0012">Acyltransferase</keyword>
<evidence type="ECO:0000256" key="1">
    <source>
        <dbReference type="ARBA" id="ARBA00022679"/>
    </source>
</evidence>
<feature type="domain" description="N-acetyltransferase" evidence="3">
    <location>
        <begin position="7"/>
        <end position="180"/>
    </location>
</feature>
<keyword evidence="1 4" id="KW-0808">Transferase</keyword>
<evidence type="ECO:0000256" key="2">
    <source>
        <dbReference type="ARBA" id="ARBA00023315"/>
    </source>
</evidence>
<sequence>MALQADSGIVRAGPAHAHELAALAAATFPLACPPGVTAADVRVYVDQNLSAARFTGYLADPERTLLLARDGGGAIAYAMLIHTPPADPAIARLITRFPATEISKFYAAPAAHGTGVGGALMRAVLESCRARGDAGAWLGVNQENARAQRFYRKHGFAVAGTKTLQVGAGVHDDYVMTRAV</sequence>
<gene>
    <name evidence="4" type="ORF">FO059_09915</name>
</gene>
<evidence type="ECO:0000313" key="5">
    <source>
        <dbReference type="Proteomes" id="UP000317344"/>
    </source>
</evidence>
<protein>
    <submittedName>
        <fullName evidence="4">GNAT family N-acetyltransferase</fullName>
    </submittedName>
</protein>
<dbReference type="KEGG" id="toy:FO059_09915"/>
<dbReference type="Gene3D" id="3.40.630.30">
    <property type="match status" value="1"/>
</dbReference>
<dbReference type="GO" id="GO:0016747">
    <property type="term" value="F:acyltransferase activity, transferring groups other than amino-acyl groups"/>
    <property type="evidence" value="ECO:0007669"/>
    <property type="project" value="InterPro"/>
</dbReference>
<dbReference type="Pfam" id="PF00583">
    <property type="entry name" value="Acetyltransf_1"/>
    <property type="match status" value="1"/>
</dbReference>
<dbReference type="PROSITE" id="PS51186">
    <property type="entry name" value="GNAT"/>
    <property type="match status" value="1"/>
</dbReference>
<reference evidence="4 5" key="2">
    <citation type="submission" date="2019-07" db="EMBL/GenBank/DDBJ databases">
        <authorList>
            <person name="Huang Y."/>
        </authorList>
    </citation>
    <scope>NUCLEOTIDE SEQUENCE [LARGE SCALE GENOMIC DNA]</scope>
    <source>
        <strain evidence="4 5">HY188</strain>
    </source>
</reference>
<dbReference type="RefSeq" id="WP_143908412.1">
    <property type="nucleotide sequence ID" value="NZ_CP041765.1"/>
</dbReference>
<accession>A0A516X3I8</accession>
<dbReference type="SUPFAM" id="SSF55729">
    <property type="entry name" value="Acyl-CoA N-acyltransferases (Nat)"/>
    <property type="match status" value="1"/>
</dbReference>
<dbReference type="Proteomes" id="UP000317344">
    <property type="component" value="Chromosome"/>
</dbReference>